<dbReference type="AlphaFoldDB" id="A0A9D3XCB8"/>
<evidence type="ECO:0000256" key="6">
    <source>
        <dbReference type="ARBA" id="ARBA00023002"/>
    </source>
</evidence>
<dbReference type="PANTHER" id="PTHR28657:SF4">
    <property type="entry name" value="INDOLEAMINE 2,3-DIOXYGENASE 2"/>
    <property type="match status" value="1"/>
</dbReference>
<evidence type="ECO:0000256" key="5">
    <source>
        <dbReference type="ARBA" id="ARBA00022964"/>
    </source>
</evidence>
<feature type="binding site" description="proximal binding residue" evidence="9">
    <location>
        <position position="396"/>
    </location>
    <ligand>
        <name>heme b</name>
        <dbReference type="ChEBI" id="CHEBI:60344"/>
    </ligand>
    <ligandPart>
        <name>Fe</name>
        <dbReference type="ChEBI" id="CHEBI:18248"/>
    </ligandPart>
</feature>
<keyword evidence="4" id="KW-0391">Immunity</keyword>
<dbReference type="GO" id="GO:0033754">
    <property type="term" value="F:indoleamine 2,3-dioxygenase activity"/>
    <property type="evidence" value="ECO:0007669"/>
    <property type="project" value="TreeGrafter"/>
</dbReference>
<keyword evidence="7 9" id="KW-0408">Iron</keyword>
<dbReference type="GO" id="GO:0020037">
    <property type="term" value="F:heme binding"/>
    <property type="evidence" value="ECO:0007669"/>
    <property type="project" value="InterPro"/>
</dbReference>
<keyword evidence="2 9" id="KW-0349">Heme</keyword>
<dbReference type="EMBL" id="JAHDVG010000474">
    <property type="protein sequence ID" value="KAH1177352.1"/>
    <property type="molecule type" value="Genomic_DNA"/>
</dbReference>
<dbReference type="GO" id="GO:0002376">
    <property type="term" value="P:immune system process"/>
    <property type="evidence" value="ECO:0007669"/>
    <property type="project" value="UniProtKB-KW"/>
</dbReference>
<dbReference type="GO" id="GO:0046872">
    <property type="term" value="F:metal ion binding"/>
    <property type="evidence" value="ECO:0007669"/>
    <property type="project" value="UniProtKB-KW"/>
</dbReference>
<dbReference type="Gene3D" id="1.20.58.480">
    <property type="match status" value="1"/>
</dbReference>
<keyword evidence="8" id="KW-0823">Tryptophan catabolism</keyword>
<evidence type="ECO:0000256" key="9">
    <source>
        <dbReference type="PIRSR" id="PIRSR600898-1"/>
    </source>
</evidence>
<dbReference type="Proteomes" id="UP000827986">
    <property type="component" value="Unassembled WGS sequence"/>
</dbReference>
<dbReference type="GO" id="GO:0034354">
    <property type="term" value="P:'de novo' NAD+ biosynthetic process from L-tryptophan"/>
    <property type="evidence" value="ECO:0007669"/>
    <property type="project" value="TreeGrafter"/>
</dbReference>
<keyword evidence="5" id="KW-0223">Dioxygenase</keyword>
<evidence type="ECO:0000313" key="11">
    <source>
        <dbReference type="EMBL" id="KAH1177352.1"/>
    </source>
</evidence>
<dbReference type="GO" id="GO:0005737">
    <property type="term" value="C:cytoplasm"/>
    <property type="evidence" value="ECO:0007669"/>
    <property type="project" value="TreeGrafter"/>
</dbReference>
<feature type="region of interest" description="Disordered" evidence="10">
    <location>
        <begin position="1"/>
        <end position="28"/>
    </location>
</feature>
<comment type="caution">
    <text evidence="11">The sequence shown here is derived from an EMBL/GenBank/DDBJ whole genome shotgun (WGS) entry which is preliminary data.</text>
</comment>
<feature type="compositionally biased region" description="Polar residues" evidence="10">
    <location>
        <begin position="536"/>
        <end position="550"/>
    </location>
</feature>
<evidence type="ECO:0000256" key="1">
    <source>
        <dbReference type="ARBA" id="ARBA00007119"/>
    </source>
</evidence>
<reference evidence="11" key="1">
    <citation type="submission" date="2021-09" db="EMBL/GenBank/DDBJ databases">
        <title>The genome of Mauremys mutica provides insights into the evolution of semi-aquatic lifestyle.</title>
        <authorList>
            <person name="Gong S."/>
            <person name="Gao Y."/>
        </authorList>
    </citation>
    <scope>NUCLEOTIDE SEQUENCE</scope>
    <source>
        <strain evidence="11">MM-2020</strain>
        <tissue evidence="11">Muscle</tissue>
    </source>
</reference>
<evidence type="ECO:0008006" key="13">
    <source>
        <dbReference type="Google" id="ProtNLM"/>
    </source>
</evidence>
<dbReference type="GO" id="GO:0019441">
    <property type="term" value="P:L-tryptophan catabolic process to kynurenine"/>
    <property type="evidence" value="ECO:0007669"/>
    <property type="project" value="InterPro"/>
</dbReference>
<evidence type="ECO:0000256" key="4">
    <source>
        <dbReference type="ARBA" id="ARBA00022859"/>
    </source>
</evidence>
<dbReference type="Pfam" id="PF01231">
    <property type="entry name" value="IDO"/>
    <property type="match status" value="1"/>
</dbReference>
<sequence length="561" mass="62079">MDRRSPCNTQAASANSVSNLSARNPKRQPQVQLTLLRAHQLGMQLQLRKIQATKIQGNRKTLQLRQAEQAEHEKPPPAALATARQSLSELPAPYGPWMEIANNLPHLIQSHQLRSQVYKMPQLSSQHLKGHRELHLAHLALSFITMGFIWQEGEEETVKLLPRNLAVPYWEISQMLGLPPILVHADFVLANWKKKNLNGNLDTIFSLPGGESLRGFILVTLLVEKAAVPGVKAIVQAGNAILQPDKEALHKALQEMAKAIKEMTDALKRMHDYVDPAVFYAVIRIFLSGWKDNPAMPGGLIYEGVSDEPMSYSGGSGAQSTVLHAFDELLTIRHSKESTAFLHRMRDYMPPHHRAFIEEIQSAPSLKQHILSSGNEKLRIAYNQCVSVLADLRTYHIAIVTKFIITAAANAKAKKGKPSHWAGNFQINPPSSLQERGTGGSGILSFLKSVRDTTRAGIIQEKSPNRPVSSSKSLLKTHFLHQVASTNPCQSNVAFSVQQSAEIPWSGREADHGSRIFHACVPINQGKLSPKDNSLPGETTRSNRVFQTRPRTCAGTRSDPV</sequence>
<evidence type="ECO:0000256" key="10">
    <source>
        <dbReference type="SAM" id="MobiDB-lite"/>
    </source>
</evidence>
<evidence type="ECO:0000256" key="8">
    <source>
        <dbReference type="ARBA" id="ARBA00023079"/>
    </source>
</evidence>
<dbReference type="PANTHER" id="PTHR28657">
    <property type="entry name" value="INDOLEAMINE 2,3-DIOXYGENASE"/>
    <property type="match status" value="1"/>
</dbReference>
<protein>
    <recommendedName>
        <fullName evidence="13">Indoleamine 2,3-dioxygenase 2</fullName>
    </recommendedName>
</protein>
<keyword evidence="3 9" id="KW-0479">Metal-binding</keyword>
<keyword evidence="12" id="KW-1185">Reference proteome</keyword>
<comment type="similarity">
    <text evidence="1">Belongs to the indoleamine 2,3-dioxygenase family.</text>
</comment>
<evidence type="ECO:0000313" key="12">
    <source>
        <dbReference type="Proteomes" id="UP000827986"/>
    </source>
</evidence>
<dbReference type="InterPro" id="IPR000898">
    <property type="entry name" value="Indolamine_dOase"/>
</dbReference>
<name>A0A9D3XCB8_9SAUR</name>
<feature type="compositionally biased region" description="Polar residues" evidence="10">
    <location>
        <begin position="1"/>
        <end position="10"/>
    </location>
</feature>
<evidence type="ECO:0000256" key="3">
    <source>
        <dbReference type="ARBA" id="ARBA00022723"/>
    </source>
</evidence>
<dbReference type="FunFam" id="1.20.58.480:FF:000003">
    <property type="entry name" value="Indoleamine 2,3-dioxygenase 1"/>
    <property type="match status" value="1"/>
</dbReference>
<evidence type="ECO:0000256" key="7">
    <source>
        <dbReference type="ARBA" id="ARBA00023004"/>
    </source>
</evidence>
<proteinExistence type="inferred from homology"/>
<feature type="compositionally biased region" description="Low complexity" evidence="10">
    <location>
        <begin position="11"/>
        <end position="23"/>
    </location>
</feature>
<evidence type="ECO:0000256" key="2">
    <source>
        <dbReference type="ARBA" id="ARBA00022617"/>
    </source>
</evidence>
<keyword evidence="6" id="KW-0560">Oxidoreductase</keyword>
<dbReference type="InterPro" id="IPR037217">
    <property type="entry name" value="Trp/Indoleamine_2_3_dOase-like"/>
</dbReference>
<gene>
    <name evidence="11" type="ORF">KIL84_011054</name>
</gene>
<dbReference type="GO" id="GO:0004833">
    <property type="term" value="F:L-tryptophan 2,3-dioxygenase activity"/>
    <property type="evidence" value="ECO:0007669"/>
    <property type="project" value="TreeGrafter"/>
</dbReference>
<feature type="region of interest" description="Disordered" evidence="10">
    <location>
        <begin position="527"/>
        <end position="561"/>
    </location>
</feature>
<organism evidence="11 12">
    <name type="scientific">Mauremys mutica</name>
    <name type="common">yellowpond turtle</name>
    <dbReference type="NCBI Taxonomy" id="74926"/>
    <lineage>
        <taxon>Eukaryota</taxon>
        <taxon>Metazoa</taxon>
        <taxon>Chordata</taxon>
        <taxon>Craniata</taxon>
        <taxon>Vertebrata</taxon>
        <taxon>Euteleostomi</taxon>
        <taxon>Archelosauria</taxon>
        <taxon>Testudinata</taxon>
        <taxon>Testudines</taxon>
        <taxon>Cryptodira</taxon>
        <taxon>Durocryptodira</taxon>
        <taxon>Testudinoidea</taxon>
        <taxon>Geoemydidae</taxon>
        <taxon>Geoemydinae</taxon>
        <taxon>Mauremys</taxon>
    </lineage>
</organism>
<accession>A0A9D3XCB8</accession>
<dbReference type="SUPFAM" id="SSF140959">
    <property type="entry name" value="Indolic compounds 2,3-dioxygenase-like"/>
    <property type="match status" value="1"/>
</dbReference>